<dbReference type="InterPro" id="IPR043502">
    <property type="entry name" value="DNA/RNA_pol_sf"/>
</dbReference>
<dbReference type="Pfam" id="PF03732">
    <property type="entry name" value="Retrotrans_gag"/>
    <property type="match status" value="1"/>
</dbReference>
<dbReference type="InterPro" id="IPR005162">
    <property type="entry name" value="Retrotrans_gag_dom"/>
</dbReference>
<keyword evidence="5" id="KW-1185">Reference proteome</keyword>
<dbReference type="CDD" id="cd00303">
    <property type="entry name" value="retropepsin_like"/>
    <property type="match status" value="1"/>
</dbReference>
<reference evidence="4" key="2">
    <citation type="submission" date="2025-08" db="UniProtKB">
        <authorList>
            <consortium name="Ensembl"/>
        </authorList>
    </citation>
    <scope>IDENTIFICATION</scope>
</reference>
<accession>A0A8C6P718</accession>
<dbReference type="InterPro" id="IPR021109">
    <property type="entry name" value="Peptidase_aspartic_dom_sf"/>
</dbReference>
<dbReference type="InterPro" id="IPR001878">
    <property type="entry name" value="Znf_CCHC"/>
</dbReference>
<dbReference type="PANTHER" id="PTHR15503">
    <property type="entry name" value="LDOC1 RELATED"/>
    <property type="match status" value="1"/>
</dbReference>
<dbReference type="SUPFAM" id="SSF50630">
    <property type="entry name" value="Acid proteases"/>
    <property type="match status" value="1"/>
</dbReference>
<organism evidence="4 5">
    <name type="scientific">Nothobranchius furzeri</name>
    <name type="common">Turquoise killifish</name>
    <dbReference type="NCBI Taxonomy" id="105023"/>
    <lineage>
        <taxon>Eukaryota</taxon>
        <taxon>Metazoa</taxon>
        <taxon>Chordata</taxon>
        <taxon>Craniata</taxon>
        <taxon>Vertebrata</taxon>
        <taxon>Euteleostomi</taxon>
        <taxon>Actinopterygii</taxon>
        <taxon>Neopterygii</taxon>
        <taxon>Teleostei</taxon>
        <taxon>Neoteleostei</taxon>
        <taxon>Acanthomorphata</taxon>
        <taxon>Ovalentaria</taxon>
        <taxon>Atherinomorphae</taxon>
        <taxon>Cyprinodontiformes</taxon>
        <taxon>Nothobranchiidae</taxon>
        <taxon>Nothobranchius</taxon>
    </lineage>
</organism>
<dbReference type="InterPro" id="IPR036875">
    <property type="entry name" value="Znf_CCHC_sf"/>
</dbReference>
<keyword evidence="1" id="KW-0479">Metal-binding</keyword>
<feature type="domain" description="CCHC-type" evidence="3">
    <location>
        <begin position="334"/>
        <end position="348"/>
    </location>
</feature>
<evidence type="ECO:0000313" key="5">
    <source>
        <dbReference type="Proteomes" id="UP000694548"/>
    </source>
</evidence>
<proteinExistence type="predicted"/>
<feature type="compositionally biased region" description="Low complexity" evidence="2">
    <location>
        <begin position="292"/>
        <end position="310"/>
    </location>
</feature>
<dbReference type="PANTHER" id="PTHR15503:SF36">
    <property type="entry name" value="RETROTRANSPOSON GAG-LIKE PROTEIN 5"/>
    <property type="match status" value="1"/>
</dbReference>
<dbReference type="GO" id="GO:0003676">
    <property type="term" value="F:nucleic acid binding"/>
    <property type="evidence" value="ECO:0007669"/>
    <property type="project" value="InterPro"/>
</dbReference>
<evidence type="ECO:0000259" key="3">
    <source>
        <dbReference type="PROSITE" id="PS50158"/>
    </source>
</evidence>
<dbReference type="Proteomes" id="UP000694548">
    <property type="component" value="Chromosome sgr09"/>
</dbReference>
<sequence length="603" mass="66931">MDSAGSDSVLGALGAQRKRLLQQEQQMSLLCQEMGQLNDQHDQFATSVSDQLSYPVEKVQRLQTSSTQPPEKDYLPQPQSIEVEVTPGTHSASPGLSVHLARFERFSGDSGDCQAFLTQCSLHFELQPFSFPTERAKIAFLTSHLSGRVEAWATSEWERNSDICKSLDHFTKRFTQIFQYTRPGREASRALCQLQQKRRHVADYAIEFHTLAAACDWNQSALFDAFLSGLSSELKDMLAPLDLPEDLDSLIALPIKIDKRLTDRQRERGFAFPSPLDRWRRGAANSGPSWHASAPESSLNVSSASPSSSEEPMEIGRAHLSPEEHQCCFREGLCLYCGQLGHQVSNCPVNKKGLLRKFSLVSCTSFSNGFQHASTTVQLSTPEKTVELVVLIDSGADANLMDAQFARQLDLEFLPLERPLQAVVLNGHPLCYVSSQTPPVKVTFADNHSEMIKFFLSDFPQHLVILGYPWLVRHNPNKDWSSGSILSWNCNCLQSTPGSAPLSQVLGVLPDCDSDFPDLSRVPSCYHDLKEVFSKSRATSLPPHRPYDCAIDLLPGTTPPKGRLYPLSLPERQAMRDYIDTALRAGIIRESSSPAGVGFFLCG</sequence>
<dbReference type="InterPro" id="IPR032567">
    <property type="entry name" value="RTL1-rel"/>
</dbReference>
<feature type="region of interest" description="Disordered" evidence="2">
    <location>
        <begin position="283"/>
        <end position="315"/>
    </location>
</feature>
<keyword evidence="1" id="KW-0862">Zinc</keyword>
<reference evidence="4" key="1">
    <citation type="submission" date="2014-08" db="EMBL/GenBank/DDBJ databases">
        <authorList>
            <person name="Senf B."/>
            <person name="Petzold A."/>
            <person name="Downie B.R."/>
            <person name="Koch P."/>
            <person name="Platzer M."/>
        </authorList>
    </citation>
    <scope>NUCLEOTIDE SEQUENCE [LARGE SCALE GENOMIC DNA]</scope>
    <source>
        <strain evidence="4">GRZ</strain>
    </source>
</reference>
<dbReference type="SUPFAM" id="SSF56672">
    <property type="entry name" value="DNA/RNA polymerases"/>
    <property type="match status" value="1"/>
</dbReference>
<dbReference type="AlphaFoldDB" id="A0A8C6P718"/>
<dbReference type="PROSITE" id="PS50158">
    <property type="entry name" value="ZF_CCHC"/>
    <property type="match status" value="1"/>
</dbReference>
<keyword evidence="1" id="KW-0863">Zinc-finger</keyword>
<evidence type="ECO:0000256" key="1">
    <source>
        <dbReference type="PROSITE-ProRule" id="PRU00047"/>
    </source>
</evidence>
<protein>
    <recommendedName>
        <fullName evidence="3">CCHC-type domain-containing protein</fullName>
    </recommendedName>
</protein>
<evidence type="ECO:0000313" key="4">
    <source>
        <dbReference type="Ensembl" id="ENSNFUP00015038946.1"/>
    </source>
</evidence>
<dbReference type="GO" id="GO:0008270">
    <property type="term" value="F:zinc ion binding"/>
    <property type="evidence" value="ECO:0007669"/>
    <property type="project" value="UniProtKB-KW"/>
</dbReference>
<dbReference type="Ensembl" id="ENSNFUT00015040654.1">
    <property type="protein sequence ID" value="ENSNFUP00015038946.1"/>
    <property type="gene ID" value="ENSNFUG00015018779.1"/>
</dbReference>
<evidence type="ECO:0000256" key="2">
    <source>
        <dbReference type="SAM" id="MobiDB-lite"/>
    </source>
</evidence>
<dbReference type="SUPFAM" id="SSF57756">
    <property type="entry name" value="Retrovirus zinc finger-like domains"/>
    <property type="match status" value="1"/>
</dbReference>
<dbReference type="Gene3D" id="2.40.70.10">
    <property type="entry name" value="Acid Proteases"/>
    <property type="match status" value="1"/>
</dbReference>
<reference evidence="4" key="3">
    <citation type="submission" date="2025-09" db="UniProtKB">
        <authorList>
            <consortium name="Ensembl"/>
        </authorList>
    </citation>
    <scope>IDENTIFICATION</scope>
</reference>
<dbReference type="GeneTree" id="ENSGT00950000183173"/>
<dbReference type="Gene3D" id="3.10.10.10">
    <property type="entry name" value="HIV Type 1 Reverse Transcriptase, subunit A, domain 1"/>
    <property type="match status" value="1"/>
</dbReference>
<name>A0A8C6P718_NOTFU</name>